<dbReference type="Pfam" id="PF00535">
    <property type="entry name" value="Glycos_transf_2"/>
    <property type="match status" value="1"/>
</dbReference>
<reference evidence="3 4" key="1">
    <citation type="journal article" date="2015" name="Genome Biol. Evol.">
        <title>Comparative Genomics of a Bacterivorous Green Alga Reveals Evolutionary Causalities and Consequences of Phago-Mixotrophic Mode of Nutrition.</title>
        <authorList>
            <person name="Burns J.A."/>
            <person name="Paasch A."/>
            <person name="Narechania A."/>
            <person name="Kim E."/>
        </authorList>
    </citation>
    <scope>NUCLEOTIDE SEQUENCE [LARGE SCALE GENOMIC DNA]</scope>
    <source>
        <strain evidence="3 4">PLY_AMNH</strain>
    </source>
</reference>
<evidence type="ECO:0000313" key="4">
    <source>
        <dbReference type="Proteomes" id="UP001190700"/>
    </source>
</evidence>
<accession>A0AAE0LE88</accession>
<protein>
    <recommendedName>
        <fullName evidence="2">Glycosyltransferase 2-like domain-containing protein</fullName>
    </recommendedName>
</protein>
<sequence>MWPWIGTTRFQGAVLRSAPRYQMQMPAGTRGVRAWVRPPQVGGVAEMILPEDQERVLISPDQKALAKKIIHVIKNGLRPARPKLLPTVDKTWVVWHHILIYQTKHMDAKTLQQYERPLVSVCIVTFNNPSTLKQAIISIEQQEYSNVEVVVVDDGSTQTDAMHYLEELDMQFKEKGWIFRRQENRGPGAARNYGSNLARGDWLMFMDDDNYAKPHEIATFVSVAFHTHADVLTCSNDYFYGNDPPSPDRNPTGRWVPLGAATTVGMFQNMYGDTNAMIKKDVFHKLGGFPEDFGYALEDWELFSKAVLGGYNLQTIPDPLYWYRLRDTSHSRVTAKHGNPARTIRPYLKKIPQNLHHLVLFAQGMKDSHDIAHVELEFEQEALREMRKMLKALASTLNTLCKDGKLPEHSRNMLLNSQFQASKQQSQTATCPQPSPPPCSACHAAPQGALLCAAAHAPRSRRRATQGLEALLCGASPRRSSCAGSSVRHDGADEVGGVSSSAAHGWKPYASGYLHDASGGRIGYGSVDSFAIKMANSDWRDARGATQQVMLNQESPSAVVVSGWSKAEKVSGSMDSGYAIYIDIAFQDGTKLWGYTISFEVGTHGWQFKAGVIDPEVAIQSLQLYTMFRWHSGTVWFDDLAVNMLTEGLCDYTQLTLEGLGHSTELSHSHQ</sequence>
<comment type="caution">
    <text evidence="3">The sequence shown here is derived from an EMBL/GenBank/DDBJ whole genome shotgun (WGS) entry which is preliminary data.</text>
</comment>
<dbReference type="Gene3D" id="3.90.550.10">
    <property type="entry name" value="Spore Coat Polysaccharide Biosynthesis Protein SpsA, Chain A"/>
    <property type="match status" value="1"/>
</dbReference>
<feature type="region of interest" description="Disordered" evidence="1">
    <location>
        <begin position="419"/>
        <end position="438"/>
    </location>
</feature>
<gene>
    <name evidence="3" type="ORF">CYMTET_10367</name>
</gene>
<dbReference type="EMBL" id="LGRX02003671">
    <property type="protein sequence ID" value="KAK3281867.1"/>
    <property type="molecule type" value="Genomic_DNA"/>
</dbReference>
<dbReference type="InterPro" id="IPR029044">
    <property type="entry name" value="Nucleotide-diphossugar_trans"/>
</dbReference>
<evidence type="ECO:0000259" key="2">
    <source>
        <dbReference type="Pfam" id="PF00535"/>
    </source>
</evidence>
<dbReference type="Gene3D" id="2.60.120.260">
    <property type="entry name" value="Galactose-binding domain-like"/>
    <property type="match status" value="1"/>
</dbReference>
<feature type="domain" description="Glycosyltransferase 2-like" evidence="2">
    <location>
        <begin position="120"/>
        <end position="251"/>
    </location>
</feature>
<dbReference type="InterPro" id="IPR001173">
    <property type="entry name" value="Glyco_trans_2-like"/>
</dbReference>
<dbReference type="PANTHER" id="PTHR22916">
    <property type="entry name" value="GLYCOSYLTRANSFERASE"/>
    <property type="match status" value="1"/>
</dbReference>
<dbReference type="Proteomes" id="UP001190700">
    <property type="component" value="Unassembled WGS sequence"/>
</dbReference>
<dbReference type="AlphaFoldDB" id="A0AAE0LE88"/>
<evidence type="ECO:0000256" key="1">
    <source>
        <dbReference type="SAM" id="MobiDB-lite"/>
    </source>
</evidence>
<keyword evidence="4" id="KW-1185">Reference proteome</keyword>
<evidence type="ECO:0000313" key="3">
    <source>
        <dbReference type="EMBL" id="KAK3281867.1"/>
    </source>
</evidence>
<dbReference type="SUPFAM" id="SSF53448">
    <property type="entry name" value="Nucleotide-diphospho-sugar transferases"/>
    <property type="match status" value="1"/>
</dbReference>
<dbReference type="CDD" id="cd00761">
    <property type="entry name" value="Glyco_tranf_GTA_type"/>
    <property type="match status" value="1"/>
</dbReference>
<name>A0AAE0LE88_9CHLO</name>
<dbReference type="PANTHER" id="PTHR22916:SF30">
    <property type="entry name" value="IPT_TIG DOMAIN-CONTAINING PROTEIN"/>
    <property type="match status" value="1"/>
</dbReference>
<organism evidence="3 4">
    <name type="scientific">Cymbomonas tetramitiformis</name>
    <dbReference type="NCBI Taxonomy" id="36881"/>
    <lineage>
        <taxon>Eukaryota</taxon>
        <taxon>Viridiplantae</taxon>
        <taxon>Chlorophyta</taxon>
        <taxon>Pyramimonadophyceae</taxon>
        <taxon>Pyramimonadales</taxon>
        <taxon>Pyramimonadaceae</taxon>
        <taxon>Cymbomonas</taxon>
    </lineage>
</organism>
<proteinExistence type="predicted"/>